<dbReference type="InterPro" id="IPR015947">
    <property type="entry name" value="PUA-like_sf"/>
</dbReference>
<dbReference type="InterPro" id="IPR038250">
    <property type="entry name" value="TGT_C2_sf"/>
</dbReference>
<dbReference type="Pfam" id="PF01472">
    <property type="entry name" value="PUA"/>
    <property type="match status" value="1"/>
</dbReference>
<protein>
    <submittedName>
        <fullName evidence="2">tRNA-guanine(15) transglycosylase</fullName>
        <ecNumber evidence="2">2.4.2.48</ecNumber>
    </submittedName>
</protein>
<dbReference type="EMBL" id="MT631449">
    <property type="protein sequence ID" value="QNO50721.1"/>
    <property type="molecule type" value="Genomic_DNA"/>
</dbReference>
<evidence type="ECO:0000259" key="1">
    <source>
        <dbReference type="SMART" id="SM00359"/>
    </source>
</evidence>
<dbReference type="PROSITE" id="PS50890">
    <property type="entry name" value="PUA"/>
    <property type="match status" value="1"/>
</dbReference>
<proteinExistence type="predicted"/>
<gene>
    <name evidence="2" type="primary">tgtA</name>
    <name evidence="2" type="ORF">EGEIMDOP_00005</name>
</gene>
<dbReference type="CDD" id="cd21149">
    <property type="entry name" value="PUA_archaeosine_TGT"/>
    <property type="match status" value="1"/>
</dbReference>
<dbReference type="InterPro" id="IPR029402">
    <property type="entry name" value="TGT_C2"/>
</dbReference>
<dbReference type="Gene3D" id="3.10.450.90">
    <property type="entry name" value="ArcTGT, C2 domain"/>
    <property type="match status" value="1"/>
</dbReference>
<name>A0A7G9YRT7_9EURY</name>
<dbReference type="SMART" id="SM00359">
    <property type="entry name" value="PUA"/>
    <property type="match status" value="1"/>
</dbReference>
<keyword evidence="2" id="KW-0808">Transferase</keyword>
<accession>A0A7G9YRT7</accession>
<dbReference type="SUPFAM" id="SSF88802">
    <property type="entry name" value="Pre-PUA domain"/>
    <property type="match status" value="1"/>
</dbReference>
<dbReference type="SUPFAM" id="SSF88697">
    <property type="entry name" value="PUA domain-like"/>
    <property type="match status" value="1"/>
</dbReference>
<dbReference type="InterPro" id="IPR036974">
    <property type="entry name" value="PUA_sf"/>
</dbReference>
<dbReference type="InterPro" id="IPR004521">
    <property type="entry name" value="Uncharacterised_CHP00451"/>
</dbReference>
<feature type="domain" description="PUA" evidence="1">
    <location>
        <begin position="85"/>
        <end position="159"/>
    </location>
</feature>
<evidence type="ECO:0000313" key="2">
    <source>
        <dbReference type="EMBL" id="QNO50721.1"/>
    </source>
</evidence>
<dbReference type="GO" id="GO:0003723">
    <property type="term" value="F:RNA binding"/>
    <property type="evidence" value="ECO:0007669"/>
    <property type="project" value="InterPro"/>
</dbReference>
<dbReference type="InterPro" id="IPR002478">
    <property type="entry name" value="PUA"/>
</dbReference>
<organism evidence="2">
    <name type="scientific">Candidatus Methanophagaceae archaeon ANME-1 ERB6</name>
    <dbReference type="NCBI Taxonomy" id="2759912"/>
    <lineage>
        <taxon>Archaea</taxon>
        <taxon>Methanobacteriati</taxon>
        <taxon>Methanobacteriota</taxon>
        <taxon>Stenosarchaea group</taxon>
        <taxon>Methanomicrobia</taxon>
        <taxon>Candidatus Methanophagales</taxon>
        <taxon>Candidatus Methanophagaceae</taxon>
    </lineage>
</organism>
<dbReference type="Pfam" id="PF14810">
    <property type="entry name" value="TGT_C2"/>
    <property type="match status" value="1"/>
</dbReference>
<dbReference type="EC" id="2.4.2.48" evidence="2"/>
<keyword evidence="2" id="KW-0328">Glycosyltransferase</keyword>
<dbReference type="GO" id="GO:0016757">
    <property type="term" value="F:glycosyltransferase activity"/>
    <property type="evidence" value="ECO:0007669"/>
    <property type="project" value="UniProtKB-KW"/>
</dbReference>
<sequence length="159" mass="17830">MKEEERNKKLKTARTIADYQFGRGAGETLFPDTDTVEFMLSKTRRISQIKDNGTRIATLRSADGLLTLSVEGAKRLHRFFEYPGIRVVMNEESSEFIKDGGTAFCKHLIDADPAIRAYDEVILVDEHDNLLATGKAMLSGEEMKKFEHGVAVKVRYGAS</sequence>
<dbReference type="Gene3D" id="2.30.130.10">
    <property type="entry name" value="PUA domain"/>
    <property type="match status" value="1"/>
</dbReference>
<dbReference type="AlphaFoldDB" id="A0A7G9YRT7"/>
<dbReference type="NCBIfam" id="TIGR00451">
    <property type="entry name" value="unchar_dom_2"/>
    <property type="match status" value="1"/>
</dbReference>
<reference evidence="2" key="1">
    <citation type="submission" date="2020-06" db="EMBL/GenBank/DDBJ databases">
        <title>Unique genomic features of the anaerobic methanotrophic archaea.</title>
        <authorList>
            <person name="Chadwick G.L."/>
            <person name="Skennerton C.T."/>
            <person name="Laso-Perez R."/>
            <person name="Leu A.O."/>
            <person name="Speth D.R."/>
            <person name="Yu H."/>
            <person name="Morgan-Lang C."/>
            <person name="Hatzenpichler R."/>
            <person name="Goudeau D."/>
            <person name="Malmstrom R."/>
            <person name="Brazelton W.J."/>
            <person name="Woyke T."/>
            <person name="Hallam S.J."/>
            <person name="Tyson G.W."/>
            <person name="Wegener G."/>
            <person name="Boetius A."/>
            <person name="Orphan V."/>
        </authorList>
    </citation>
    <scope>NUCLEOTIDE SEQUENCE</scope>
</reference>